<reference evidence="10 11" key="1">
    <citation type="journal article" date="2013" name="Genome Biol.">
        <title>Genome of Acanthamoeba castellanii highlights extensive lateral gene transfer and early evolution of tyrosine kinase signaling.</title>
        <authorList>
            <person name="Clarke M."/>
            <person name="Lohan A.J."/>
            <person name="Liu B."/>
            <person name="Lagkouvardos I."/>
            <person name="Roy S."/>
            <person name="Zafar N."/>
            <person name="Bertelli C."/>
            <person name="Schilde C."/>
            <person name="Kianianmomeni A."/>
            <person name="Burglin T.R."/>
            <person name="Frech C."/>
            <person name="Turcotte B."/>
            <person name="Kopec K.O."/>
            <person name="Synnott J.M."/>
            <person name="Choo C."/>
            <person name="Paponov I."/>
            <person name="Finkler A."/>
            <person name="Soon Heng Tan C."/>
            <person name="Hutchins A.P."/>
            <person name="Weinmeier T."/>
            <person name="Rattei T."/>
            <person name="Chu J.S."/>
            <person name="Gimenez G."/>
            <person name="Irimia M."/>
            <person name="Rigden D.J."/>
            <person name="Fitzpatrick D.A."/>
            <person name="Lorenzo-Morales J."/>
            <person name="Bateman A."/>
            <person name="Chiu C.H."/>
            <person name="Tang P."/>
            <person name="Hegemann P."/>
            <person name="Fromm H."/>
            <person name="Raoult D."/>
            <person name="Greub G."/>
            <person name="Miranda-Saavedra D."/>
            <person name="Chen N."/>
            <person name="Nash P."/>
            <person name="Ginger M.L."/>
            <person name="Horn M."/>
            <person name="Schaap P."/>
            <person name="Caler L."/>
            <person name="Loftus B."/>
        </authorList>
    </citation>
    <scope>NUCLEOTIDE SEQUENCE [LARGE SCALE GENOMIC DNA]</scope>
    <source>
        <strain evidence="10 11">Neff</strain>
    </source>
</reference>
<keyword evidence="11" id="KW-1185">Reference proteome</keyword>
<evidence type="ECO:0000313" key="10">
    <source>
        <dbReference type="EMBL" id="ELR13509.1"/>
    </source>
</evidence>
<dbReference type="SMART" id="SM00225">
    <property type="entry name" value="BTB"/>
    <property type="match status" value="1"/>
</dbReference>
<feature type="region of interest" description="Disordered" evidence="8">
    <location>
        <begin position="78"/>
        <end position="172"/>
    </location>
</feature>
<feature type="region of interest" description="Disordered" evidence="8">
    <location>
        <begin position="293"/>
        <end position="442"/>
    </location>
</feature>
<dbReference type="PANTHER" id="PTHR11537:SF254">
    <property type="entry name" value="POTASSIUM VOLTAGE-GATED CHANNEL PROTEIN SHAB"/>
    <property type="match status" value="1"/>
</dbReference>
<evidence type="ECO:0000256" key="1">
    <source>
        <dbReference type="ARBA" id="ARBA00004141"/>
    </source>
</evidence>
<evidence type="ECO:0000256" key="7">
    <source>
        <dbReference type="ARBA" id="ARBA00023303"/>
    </source>
</evidence>
<dbReference type="GO" id="GO:0001508">
    <property type="term" value="P:action potential"/>
    <property type="evidence" value="ECO:0007669"/>
    <property type="project" value="TreeGrafter"/>
</dbReference>
<name>M0QSM3_ACACF</name>
<sequence>MLVNELRTQQQSQGRDSTGLEFSLDALGRLLEDNVARVRNDLRLLTHKLNSAEAAMARGSDGNTNSTASPRVTVSLSLPFLPPPGHRTMPSPLQLGSPGRLLDTGAVGLPKSTSKRHTALQLHGRDSLGSLESSAEATLKPRARSFMEESGGMTDETMTGDDEEDEENDDLLDSTTLSQCAEQESLGQLVDELVTLNVGGRRFQTYRRTLMRVPGSLLGRYTTSEHYALENRESTSRSRRKDAFFDRNSTAFEAILDFYRTGVLLKPPELHEEVWKGELGYWDIKENQALELTTETKTGSQGEKKQKSKAVKRVKKKKRASTKDKDTIKALASPPGGRSWEEADDVSLKTKEAPGRDDRVMSTIDLPPPSSTKKKDKGKYITTLASEVGVGGSDNNTWKKKSRRSGSASDLSLEKEKPAKSVAKKEKREHRVERSASNRSLT</sequence>
<evidence type="ECO:0000256" key="3">
    <source>
        <dbReference type="ARBA" id="ARBA00022692"/>
    </source>
</evidence>
<dbReference type="STRING" id="1257118.M0QSM3"/>
<keyword evidence="4" id="KW-1133">Transmembrane helix</keyword>
<dbReference type="InterPro" id="IPR028325">
    <property type="entry name" value="VG_K_chnl"/>
</dbReference>
<dbReference type="GO" id="GO:0051260">
    <property type="term" value="P:protein homooligomerization"/>
    <property type="evidence" value="ECO:0007669"/>
    <property type="project" value="InterPro"/>
</dbReference>
<evidence type="ECO:0000256" key="6">
    <source>
        <dbReference type="ARBA" id="ARBA00023136"/>
    </source>
</evidence>
<keyword evidence="5" id="KW-0406">Ion transport</keyword>
<evidence type="ECO:0000259" key="9">
    <source>
        <dbReference type="SMART" id="SM00225"/>
    </source>
</evidence>
<keyword evidence="7 10" id="KW-0407">Ion channel</keyword>
<feature type="compositionally biased region" description="Acidic residues" evidence="8">
    <location>
        <begin position="158"/>
        <end position="172"/>
    </location>
</feature>
<dbReference type="Proteomes" id="UP000011083">
    <property type="component" value="Unassembled WGS sequence"/>
</dbReference>
<dbReference type="InterPro" id="IPR003131">
    <property type="entry name" value="T1-type_BTB"/>
</dbReference>
<evidence type="ECO:0000256" key="8">
    <source>
        <dbReference type="SAM" id="MobiDB-lite"/>
    </source>
</evidence>
<dbReference type="GO" id="GO:0008076">
    <property type="term" value="C:voltage-gated potassium channel complex"/>
    <property type="evidence" value="ECO:0007669"/>
    <property type="project" value="InterPro"/>
</dbReference>
<dbReference type="InterPro" id="IPR011333">
    <property type="entry name" value="SKP1/BTB/POZ_sf"/>
</dbReference>
<dbReference type="VEuPathDB" id="AmoebaDB:ACA1_247120"/>
<accession>M0QSM3</accession>
<dbReference type="PANTHER" id="PTHR11537">
    <property type="entry name" value="VOLTAGE-GATED POTASSIUM CHANNEL"/>
    <property type="match status" value="1"/>
</dbReference>
<evidence type="ECO:0000256" key="4">
    <source>
        <dbReference type="ARBA" id="ARBA00022989"/>
    </source>
</evidence>
<organism evidence="10 11">
    <name type="scientific">Acanthamoeba castellanii (strain ATCC 30010 / Neff)</name>
    <dbReference type="NCBI Taxonomy" id="1257118"/>
    <lineage>
        <taxon>Eukaryota</taxon>
        <taxon>Amoebozoa</taxon>
        <taxon>Discosea</taxon>
        <taxon>Longamoebia</taxon>
        <taxon>Centramoebida</taxon>
        <taxon>Acanthamoebidae</taxon>
        <taxon>Acanthamoeba</taxon>
    </lineage>
</organism>
<feature type="compositionally biased region" description="Basic and acidic residues" evidence="8">
    <location>
        <begin position="412"/>
        <end position="436"/>
    </location>
</feature>
<dbReference type="EMBL" id="KB008093">
    <property type="protein sequence ID" value="ELR13509.1"/>
    <property type="molecule type" value="Genomic_DNA"/>
</dbReference>
<comment type="subcellular location">
    <subcellularLocation>
        <location evidence="1">Membrane</location>
        <topology evidence="1">Multi-pass membrane protein</topology>
    </subcellularLocation>
</comment>
<gene>
    <name evidence="10" type="ORF">ACA1_247120</name>
</gene>
<dbReference type="KEGG" id="acan:ACA1_247120"/>
<feature type="compositionally biased region" description="Basic and acidic residues" evidence="8">
    <location>
        <begin position="346"/>
        <end position="360"/>
    </location>
</feature>
<keyword evidence="6" id="KW-0472">Membrane</keyword>
<keyword evidence="3" id="KW-0812">Transmembrane</keyword>
<dbReference type="SUPFAM" id="SSF54695">
    <property type="entry name" value="POZ domain"/>
    <property type="match status" value="1"/>
</dbReference>
<evidence type="ECO:0000256" key="5">
    <source>
        <dbReference type="ARBA" id="ARBA00023065"/>
    </source>
</evidence>
<protein>
    <submittedName>
        <fullName evidence="10">K+ channel tetramerisation subfamily protein</fullName>
    </submittedName>
</protein>
<evidence type="ECO:0000256" key="2">
    <source>
        <dbReference type="ARBA" id="ARBA00022448"/>
    </source>
</evidence>
<dbReference type="RefSeq" id="XP_004335522.1">
    <property type="nucleotide sequence ID" value="XM_004335474.1"/>
</dbReference>
<feature type="compositionally biased region" description="Basic residues" evidence="8">
    <location>
        <begin position="306"/>
        <end position="320"/>
    </location>
</feature>
<dbReference type="Gene3D" id="3.30.710.10">
    <property type="entry name" value="Potassium Channel Kv1.1, Chain A"/>
    <property type="match status" value="1"/>
</dbReference>
<keyword evidence="2" id="KW-0813">Transport</keyword>
<dbReference type="GeneID" id="14913973"/>
<dbReference type="OrthoDB" id="10025005at2759"/>
<feature type="compositionally biased region" description="Low complexity" evidence="8">
    <location>
        <begin position="148"/>
        <end position="157"/>
    </location>
</feature>
<feature type="domain" description="BTB" evidence="9">
    <location>
        <begin position="192"/>
        <end position="294"/>
    </location>
</feature>
<dbReference type="InterPro" id="IPR000210">
    <property type="entry name" value="BTB/POZ_dom"/>
</dbReference>
<evidence type="ECO:0000313" key="11">
    <source>
        <dbReference type="Proteomes" id="UP000011083"/>
    </source>
</evidence>
<dbReference type="Pfam" id="PF02214">
    <property type="entry name" value="BTB_2"/>
    <property type="match status" value="1"/>
</dbReference>
<proteinExistence type="predicted"/>
<dbReference type="AlphaFoldDB" id="M0QSM3"/>
<dbReference type="GO" id="GO:0005249">
    <property type="term" value="F:voltage-gated potassium channel activity"/>
    <property type="evidence" value="ECO:0007669"/>
    <property type="project" value="InterPro"/>
</dbReference>
<dbReference type="CDD" id="cd18317">
    <property type="entry name" value="BTB_POZ_Kv"/>
    <property type="match status" value="1"/>
</dbReference>